<keyword evidence="7" id="KW-1185">Reference proteome</keyword>
<dbReference type="AlphaFoldDB" id="A0A2K6MJH0"/>
<dbReference type="GO" id="GO:0016020">
    <property type="term" value="C:membrane"/>
    <property type="evidence" value="ECO:0007669"/>
    <property type="project" value="UniProtKB-SubCell"/>
</dbReference>
<sequence length="98" mass="10719">MQDTGSVVPVHWFGFGYAALVASRGITGYVKAGSVPSLAAGLFFGSLAGLGLKERLGFPSYIWYLGWHYGNEILPLWKIHACGFNCRCQFADGRQSWS</sequence>
<evidence type="ECO:0000313" key="6">
    <source>
        <dbReference type="Ensembl" id="ENSRBIP00000035936.1"/>
    </source>
</evidence>
<evidence type="ECO:0000256" key="4">
    <source>
        <dbReference type="ARBA" id="ARBA00022989"/>
    </source>
</evidence>
<comment type="subcellular location">
    <subcellularLocation>
        <location evidence="1">Membrane</location>
    </subcellularLocation>
</comment>
<comment type="similarity">
    <text evidence="2">Belongs to the TMEM14 family.</text>
</comment>
<reference evidence="6" key="2">
    <citation type="submission" date="2025-08" db="UniProtKB">
        <authorList>
            <consortium name="Ensembl"/>
        </authorList>
    </citation>
    <scope>IDENTIFICATION</scope>
</reference>
<evidence type="ECO:0000256" key="2">
    <source>
        <dbReference type="ARBA" id="ARBA00007590"/>
    </source>
</evidence>
<reference evidence="6 7" key="1">
    <citation type="submission" date="2016-06" db="EMBL/GenBank/DDBJ databases">
        <title>Genome of Rhinopithecus bieti.</title>
        <authorList>
            <person name="Wu"/>
            <person name="C.-I. and Zhang"/>
            <person name="Y."/>
        </authorList>
    </citation>
    <scope>NUCLEOTIDE SEQUENCE</scope>
</reference>
<protein>
    <recommendedName>
        <fullName evidence="8">Transmembrane protein 14C</fullName>
    </recommendedName>
</protein>
<reference evidence="6" key="3">
    <citation type="submission" date="2025-09" db="UniProtKB">
        <authorList>
            <consortium name="Ensembl"/>
        </authorList>
    </citation>
    <scope>IDENTIFICATION</scope>
</reference>
<proteinExistence type="inferred from homology"/>
<evidence type="ECO:0000313" key="7">
    <source>
        <dbReference type="Proteomes" id="UP000233180"/>
    </source>
</evidence>
<dbReference type="Ensembl" id="ENSRBIT00000059937.1">
    <property type="protein sequence ID" value="ENSRBIP00000035936.1"/>
    <property type="gene ID" value="ENSRBIG00000041600.1"/>
</dbReference>
<evidence type="ECO:0000256" key="5">
    <source>
        <dbReference type="ARBA" id="ARBA00023136"/>
    </source>
</evidence>
<dbReference type="Pfam" id="PF03647">
    <property type="entry name" value="Tmemb_14"/>
    <property type="match status" value="1"/>
</dbReference>
<keyword evidence="5" id="KW-0472">Membrane</keyword>
<organism evidence="6 7">
    <name type="scientific">Rhinopithecus bieti</name>
    <name type="common">Black snub-nosed monkey</name>
    <name type="synonym">Pygathrix bieti</name>
    <dbReference type="NCBI Taxonomy" id="61621"/>
    <lineage>
        <taxon>Eukaryota</taxon>
        <taxon>Metazoa</taxon>
        <taxon>Chordata</taxon>
        <taxon>Craniata</taxon>
        <taxon>Vertebrata</taxon>
        <taxon>Euteleostomi</taxon>
        <taxon>Mammalia</taxon>
        <taxon>Eutheria</taxon>
        <taxon>Euarchontoglires</taxon>
        <taxon>Primates</taxon>
        <taxon>Haplorrhini</taxon>
        <taxon>Catarrhini</taxon>
        <taxon>Cercopithecidae</taxon>
        <taxon>Colobinae</taxon>
        <taxon>Rhinopithecus</taxon>
    </lineage>
</organism>
<evidence type="ECO:0000256" key="1">
    <source>
        <dbReference type="ARBA" id="ARBA00004370"/>
    </source>
</evidence>
<accession>A0A2K6MJH0</accession>
<dbReference type="GeneTree" id="ENSGT00940000170616"/>
<name>A0A2K6MJH0_RHIBE</name>
<dbReference type="OMA" id="WHYGNEI"/>
<keyword evidence="4" id="KW-1133">Transmembrane helix</keyword>
<evidence type="ECO:0008006" key="8">
    <source>
        <dbReference type="Google" id="ProtNLM"/>
    </source>
</evidence>
<dbReference type="InterPro" id="IPR044890">
    <property type="entry name" value="TMEM14_sf"/>
</dbReference>
<keyword evidence="3" id="KW-0812">Transmembrane</keyword>
<evidence type="ECO:0000256" key="3">
    <source>
        <dbReference type="ARBA" id="ARBA00022692"/>
    </source>
</evidence>
<dbReference type="Gene3D" id="1.10.10.1740">
    <property type="entry name" value="Transmembrane protein 14-like"/>
    <property type="match status" value="1"/>
</dbReference>
<dbReference type="Proteomes" id="UP000233180">
    <property type="component" value="Unassembled WGS sequence"/>
</dbReference>
<dbReference type="InterPro" id="IPR005349">
    <property type="entry name" value="TMEM14"/>
</dbReference>